<organism evidence="1 2">
    <name type="scientific">Macrococcoides canis</name>
    <dbReference type="NCBI Taxonomy" id="1855823"/>
    <lineage>
        <taxon>Bacteria</taxon>
        <taxon>Bacillati</taxon>
        <taxon>Bacillota</taxon>
        <taxon>Bacilli</taxon>
        <taxon>Bacillales</taxon>
        <taxon>Staphylococcaceae</taxon>
        <taxon>Macrococcoides</taxon>
    </lineage>
</organism>
<sequence length="125" mass="14163">MGPKGTIAAAREFLQGVNLRKFGNAKTERAYFRLLDTETAALQNALPRTAQHWGSARKFLNIFLRNCAYNKYLCSEYALDTIELWREVPLDSHVASGLRKQPEGVKLLRWKTVIGLTPEESAILQ</sequence>
<reference evidence="1 2" key="1">
    <citation type="submission" date="2019-01" db="EMBL/GenBank/DDBJ databases">
        <title>Draft genome sequences of Macrococcus caseolyticus, Macrococcus canis, Macrococcus bohemicus and Macrococcus goetzii.</title>
        <authorList>
            <person name="Mazhar S."/>
            <person name="Altermann E."/>
            <person name="Hill C."/>
            <person name="Mcauliffe O."/>
        </authorList>
    </citation>
    <scope>NUCLEOTIDE SEQUENCE [LARGE SCALE GENOMIC DNA]</scope>
    <source>
        <strain evidence="1 2">DPC7162</strain>
    </source>
</reference>
<evidence type="ECO:0000313" key="1">
    <source>
        <dbReference type="EMBL" id="TDM13650.1"/>
    </source>
</evidence>
<proteinExistence type="predicted"/>
<dbReference type="EMBL" id="SDQG01000033">
    <property type="protein sequence ID" value="TDM13650.1"/>
    <property type="molecule type" value="Genomic_DNA"/>
</dbReference>
<gene>
    <name evidence="1" type="ORF">ETI04_11420</name>
</gene>
<feature type="non-terminal residue" evidence="1">
    <location>
        <position position="125"/>
    </location>
</feature>
<protein>
    <submittedName>
        <fullName evidence="1">Uncharacterized protein</fullName>
    </submittedName>
</protein>
<dbReference type="AlphaFoldDB" id="A0A4R6BYN1"/>
<dbReference type="Proteomes" id="UP000294865">
    <property type="component" value="Unassembled WGS sequence"/>
</dbReference>
<comment type="caution">
    <text evidence="1">The sequence shown here is derived from an EMBL/GenBank/DDBJ whole genome shotgun (WGS) entry which is preliminary data.</text>
</comment>
<evidence type="ECO:0000313" key="2">
    <source>
        <dbReference type="Proteomes" id="UP000294865"/>
    </source>
</evidence>
<name>A0A4R6BYN1_9STAP</name>
<accession>A0A4R6BYN1</accession>